<dbReference type="Gene3D" id="3.30.420.280">
    <property type="match status" value="1"/>
</dbReference>
<organism evidence="2 3">
    <name type="scientific">Candidatus Glomeribacter gigasporarum BEG34</name>
    <dbReference type="NCBI Taxonomy" id="1070319"/>
    <lineage>
        <taxon>Bacteria</taxon>
        <taxon>Pseudomonadati</taxon>
        <taxon>Pseudomonadota</taxon>
        <taxon>Betaproteobacteria</taxon>
        <taxon>Burkholderiales</taxon>
        <taxon>Burkholderiaceae</taxon>
        <taxon>Candidatus Glomeribacter</taxon>
    </lineage>
</organism>
<comment type="caution">
    <text evidence="2">The sequence shown here is derived from an EMBL/GenBank/DDBJ whole genome shotgun (WGS) entry which is preliminary data.</text>
</comment>
<keyword evidence="3" id="KW-1185">Reference proteome</keyword>
<dbReference type="EMBL" id="CAFB01000029">
    <property type="protein sequence ID" value="CCD28688.1"/>
    <property type="molecule type" value="Genomic_DNA"/>
</dbReference>
<gene>
    <name evidence="2" type="ORF">CAGGBEG34_130001</name>
</gene>
<dbReference type="Pfam" id="PF17288">
    <property type="entry name" value="Terminase_3C"/>
    <property type="match status" value="1"/>
</dbReference>
<dbReference type="InterPro" id="IPR035413">
    <property type="entry name" value="Terminase_L_C"/>
</dbReference>
<evidence type="ECO:0000313" key="2">
    <source>
        <dbReference type="EMBL" id="CCD28688.1"/>
    </source>
</evidence>
<evidence type="ECO:0000313" key="3">
    <source>
        <dbReference type="Proteomes" id="UP000054051"/>
    </source>
</evidence>
<evidence type="ECO:0000259" key="1">
    <source>
        <dbReference type="Pfam" id="PF17288"/>
    </source>
</evidence>
<protein>
    <submittedName>
        <fullName evidence="2">Phage terminase</fullName>
    </submittedName>
</protein>
<proteinExistence type="predicted"/>
<sequence>MSDAVIFGQRVRVETFETPLDARFYFGADWGFANDPTALIRCFVQDECLYIDHEAFGYQVELDDLPKLFAGGRATDGRQFEGIPGARDWPIKADSARPETISYLQRQGFRIEAAAKWPGSVEDGIAHLKGFKHIVIHERCTQLRQEARLYSYKVDARTGDILPLIEDKHNHGWDAVRYSLDGYIRDPDGLAVWQRLGREL</sequence>
<reference evidence="2 3" key="1">
    <citation type="submission" date="2011-08" db="EMBL/GenBank/DDBJ databases">
        <title>The genome of the obligate endobacterium of an arbuscular mycorrhizal fungus reveals an interphylum network of nutritional interactions.</title>
        <authorList>
            <person name="Ghignone S."/>
            <person name="Salvioli A."/>
            <person name="Anca I."/>
            <person name="Lumini E."/>
            <person name="Ortu G."/>
            <person name="Petiti L."/>
            <person name="Cruveiller S."/>
            <person name="Bianciotto V."/>
            <person name="Piffanelli P."/>
            <person name="Lanfranco L."/>
            <person name="Bonfante P."/>
        </authorList>
    </citation>
    <scope>NUCLEOTIDE SEQUENCE [LARGE SCALE GENOMIC DNA]</scope>
    <source>
        <strain evidence="2 3">BEG34</strain>
    </source>
</reference>
<dbReference type="STRING" id="1070319.CAGGBEG34_130001"/>
<dbReference type="PANTHER" id="PTHR39184">
    <property type="match status" value="1"/>
</dbReference>
<dbReference type="PANTHER" id="PTHR39184:SF1">
    <property type="entry name" value="PBSX PHAGE TERMINASE LARGE SUBUNIT"/>
    <property type="match status" value="1"/>
</dbReference>
<name>G2J7E3_9BURK</name>
<dbReference type="InterPro" id="IPR052380">
    <property type="entry name" value="Viral_DNA_packaging_terminase"/>
</dbReference>
<dbReference type="eggNOG" id="COG1783">
    <property type="taxonomic scope" value="Bacteria"/>
</dbReference>
<dbReference type="AlphaFoldDB" id="G2J7E3"/>
<feature type="domain" description="Phage terminase large subunit C-terminal" evidence="1">
    <location>
        <begin position="29"/>
        <end position="181"/>
    </location>
</feature>
<accession>G2J7E3</accession>
<dbReference type="Proteomes" id="UP000054051">
    <property type="component" value="Unassembled WGS sequence"/>
</dbReference>